<protein>
    <recommendedName>
        <fullName evidence="2">Disease resistance R13L4/SHOC-2-like LRR domain-containing protein</fullName>
    </recommendedName>
</protein>
<dbReference type="InterPro" id="IPR055414">
    <property type="entry name" value="LRR_R13L4/SHOC2-like"/>
</dbReference>
<evidence type="ECO:0000259" key="2">
    <source>
        <dbReference type="Pfam" id="PF23598"/>
    </source>
</evidence>
<dbReference type="InterPro" id="IPR032675">
    <property type="entry name" value="LRR_dom_sf"/>
</dbReference>
<evidence type="ECO:0000313" key="4">
    <source>
        <dbReference type="Proteomes" id="UP000324705"/>
    </source>
</evidence>
<gene>
    <name evidence="3" type="ORF">TRITD_1Bv1G003980</name>
</gene>
<dbReference type="Pfam" id="PF23598">
    <property type="entry name" value="LRR_14"/>
    <property type="match status" value="1"/>
</dbReference>
<evidence type="ECO:0000256" key="1">
    <source>
        <dbReference type="ARBA" id="ARBA00022737"/>
    </source>
</evidence>
<dbReference type="Proteomes" id="UP000324705">
    <property type="component" value="Chromosome 1B"/>
</dbReference>
<name>A0A9R0V2J2_TRITD</name>
<sequence length="225" mass="25312">MTALRSLQCIKATPEFLCEVGSLIELRTFSVCNIRSEHSADLSNAITKMSHLVHLEIIAAAESDMLQLEGLHLPPTLSWLCLGGQLEKISMPQLFSSWSHLNGRTRLQLGFSNIDEQTFSCLFVLHGLRSLGLRKAFEGKKLDFCSGSFPELRHLYIWDATELNQVGIQEGAMKSLANLLFINCPELKFLPDGIEHLAALEKLRLEDTSEELIEKLRQKMNATKM</sequence>
<dbReference type="Gramene" id="TRITD1Bv1G003980.1">
    <property type="protein sequence ID" value="TRITD1Bv1G003980.1"/>
    <property type="gene ID" value="TRITD1Bv1G003980"/>
</dbReference>
<dbReference type="EMBL" id="LT934112">
    <property type="protein sequence ID" value="VAH12265.1"/>
    <property type="molecule type" value="Genomic_DNA"/>
</dbReference>
<keyword evidence="1" id="KW-0677">Repeat</keyword>
<evidence type="ECO:0000313" key="3">
    <source>
        <dbReference type="EMBL" id="VAH12265.1"/>
    </source>
</evidence>
<organism evidence="3 4">
    <name type="scientific">Triticum turgidum subsp. durum</name>
    <name type="common">Durum wheat</name>
    <name type="synonym">Triticum durum</name>
    <dbReference type="NCBI Taxonomy" id="4567"/>
    <lineage>
        <taxon>Eukaryota</taxon>
        <taxon>Viridiplantae</taxon>
        <taxon>Streptophyta</taxon>
        <taxon>Embryophyta</taxon>
        <taxon>Tracheophyta</taxon>
        <taxon>Spermatophyta</taxon>
        <taxon>Magnoliopsida</taxon>
        <taxon>Liliopsida</taxon>
        <taxon>Poales</taxon>
        <taxon>Poaceae</taxon>
        <taxon>BOP clade</taxon>
        <taxon>Pooideae</taxon>
        <taxon>Triticodae</taxon>
        <taxon>Triticeae</taxon>
        <taxon>Triticinae</taxon>
        <taxon>Triticum</taxon>
    </lineage>
</organism>
<feature type="domain" description="Disease resistance R13L4/SHOC-2-like LRR" evidence="2">
    <location>
        <begin position="1"/>
        <end position="207"/>
    </location>
</feature>
<dbReference type="AlphaFoldDB" id="A0A9R0V2J2"/>
<dbReference type="SUPFAM" id="SSF52058">
    <property type="entry name" value="L domain-like"/>
    <property type="match status" value="1"/>
</dbReference>
<dbReference type="Gene3D" id="3.80.10.10">
    <property type="entry name" value="Ribonuclease Inhibitor"/>
    <property type="match status" value="1"/>
</dbReference>
<accession>A0A9R0V2J2</accession>
<proteinExistence type="predicted"/>
<reference evidence="3 4" key="1">
    <citation type="submission" date="2017-09" db="EMBL/GenBank/DDBJ databases">
        <authorList>
            <consortium name="International Durum Wheat Genome Sequencing Consortium (IDWGSC)"/>
            <person name="Milanesi L."/>
        </authorList>
    </citation>
    <scope>NUCLEOTIDE SEQUENCE [LARGE SCALE GENOMIC DNA]</scope>
    <source>
        <strain evidence="4">cv. Svevo</strain>
    </source>
</reference>
<keyword evidence="4" id="KW-1185">Reference proteome</keyword>